<keyword evidence="2" id="KW-1133">Transmembrane helix</keyword>
<dbReference type="AlphaFoldDB" id="A0AAF0X7E4"/>
<dbReference type="GO" id="GO:0048046">
    <property type="term" value="C:apoplast"/>
    <property type="evidence" value="ECO:0007669"/>
    <property type="project" value="TreeGrafter"/>
</dbReference>
<evidence type="ECO:0000313" key="4">
    <source>
        <dbReference type="Proteomes" id="UP000077755"/>
    </source>
</evidence>
<name>A0AAF0X7E4_DAUCS</name>
<evidence type="ECO:0000256" key="1">
    <source>
        <dbReference type="SAM" id="MobiDB-lite"/>
    </source>
</evidence>
<accession>A0AAF0X7E4</accession>
<dbReference type="EMBL" id="CP093347">
    <property type="protein sequence ID" value="WOH01847.1"/>
    <property type="molecule type" value="Genomic_DNA"/>
</dbReference>
<reference evidence="3" key="2">
    <citation type="submission" date="2022-03" db="EMBL/GenBank/DDBJ databases">
        <title>Draft title - Genomic analysis of global carrot germplasm unveils the trajectory of domestication and the origin of high carotenoid orange carrot.</title>
        <authorList>
            <person name="Iorizzo M."/>
            <person name="Ellison S."/>
            <person name="Senalik D."/>
            <person name="Macko-Podgorni A."/>
            <person name="Grzebelus D."/>
            <person name="Bostan H."/>
            <person name="Rolling W."/>
            <person name="Curaba J."/>
            <person name="Simon P."/>
        </authorList>
    </citation>
    <scope>NUCLEOTIDE SEQUENCE</scope>
    <source>
        <tissue evidence="3">Leaf</tissue>
    </source>
</reference>
<feature type="transmembrane region" description="Helical" evidence="2">
    <location>
        <begin position="20"/>
        <end position="40"/>
    </location>
</feature>
<dbReference type="KEGG" id="dcr:108221677"/>
<organism evidence="3 4">
    <name type="scientific">Daucus carota subsp. sativus</name>
    <name type="common">Carrot</name>
    <dbReference type="NCBI Taxonomy" id="79200"/>
    <lineage>
        <taxon>Eukaryota</taxon>
        <taxon>Viridiplantae</taxon>
        <taxon>Streptophyta</taxon>
        <taxon>Embryophyta</taxon>
        <taxon>Tracheophyta</taxon>
        <taxon>Spermatophyta</taxon>
        <taxon>Magnoliopsida</taxon>
        <taxon>eudicotyledons</taxon>
        <taxon>Gunneridae</taxon>
        <taxon>Pentapetalae</taxon>
        <taxon>asterids</taxon>
        <taxon>campanulids</taxon>
        <taxon>Apiales</taxon>
        <taxon>Apiaceae</taxon>
        <taxon>Apioideae</taxon>
        <taxon>Scandiceae</taxon>
        <taxon>Daucinae</taxon>
        <taxon>Daucus</taxon>
        <taxon>Daucus sect. Daucus</taxon>
    </lineage>
</organism>
<dbReference type="PANTHER" id="PTHR35301:SF1">
    <property type="entry name" value="CLAVATA3_ESR (CLE)-RELATED PROTEIN 41-RELATED"/>
    <property type="match status" value="1"/>
</dbReference>
<dbReference type="Proteomes" id="UP000077755">
    <property type="component" value="Chromosome 5"/>
</dbReference>
<dbReference type="InterPro" id="IPR037495">
    <property type="entry name" value="CLE41/42/44"/>
</dbReference>
<dbReference type="GO" id="GO:0010089">
    <property type="term" value="P:xylem development"/>
    <property type="evidence" value="ECO:0007669"/>
    <property type="project" value="InterPro"/>
</dbReference>
<protein>
    <submittedName>
        <fullName evidence="3">Uncharacterized protein</fullName>
    </submittedName>
</protein>
<sequence length="121" mass="13077">MATLRICAPTIFQDSTKSKYLVKFLVLSIIFLNHFCLISSDDNPPVSEVSAAVAVSSNIRADIKRQLHSSASPASVNSLNREKIISDRSTVAASSAKHGRKVEFEGEAHEVPSGPNPISNR</sequence>
<dbReference type="GO" id="GO:0033612">
    <property type="term" value="F:receptor serine/threonine kinase binding"/>
    <property type="evidence" value="ECO:0007669"/>
    <property type="project" value="InterPro"/>
</dbReference>
<proteinExistence type="predicted"/>
<reference evidence="3" key="1">
    <citation type="journal article" date="2016" name="Nat. Genet.">
        <title>A high-quality carrot genome assembly provides new insights into carotenoid accumulation and asterid genome evolution.</title>
        <authorList>
            <person name="Iorizzo M."/>
            <person name="Ellison S."/>
            <person name="Senalik D."/>
            <person name="Zeng P."/>
            <person name="Satapoomin P."/>
            <person name="Huang J."/>
            <person name="Bowman M."/>
            <person name="Iovene M."/>
            <person name="Sanseverino W."/>
            <person name="Cavagnaro P."/>
            <person name="Yildiz M."/>
            <person name="Macko-Podgorni A."/>
            <person name="Moranska E."/>
            <person name="Grzebelus E."/>
            <person name="Grzebelus D."/>
            <person name="Ashrafi H."/>
            <person name="Zheng Z."/>
            <person name="Cheng S."/>
            <person name="Spooner D."/>
            <person name="Van Deynze A."/>
            <person name="Simon P."/>
        </authorList>
    </citation>
    <scope>NUCLEOTIDE SEQUENCE</scope>
    <source>
        <tissue evidence="3">Leaf</tissue>
    </source>
</reference>
<feature type="compositionally biased region" description="Basic and acidic residues" evidence="1">
    <location>
        <begin position="101"/>
        <end position="110"/>
    </location>
</feature>
<evidence type="ECO:0000256" key="2">
    <source>
        <dbReference type="SAM" id="Phobius"/>
    </source>
</evidence>
<dbReference type="PANTHER" id="PTHR35301">
    <property type="entry name" value="CLAVATA3/ESR (CLE)-RELATED PROTEIN 41-RELATED"/>
    <property type="match status" value="1"/>
</dbReference>
<keyword evidence="2" id="KW-0472">Membrane</keyword>
<feature type="region of interest" description="Disordered" evidence="1">
    <location>
        <begin position="88"/>
        <end position="121"/>
    </location>
</feature>
<keyword evidence="4" id="KW-1185">Reference proteome</keyword>
<keyword evidence="2" id="KW-0812">Transmembrane</keyword>
<gene>
    <name evidence="3" type="ORF">DCAR_0521233</name>
</gene>
<evidence type="ECO:0000313" key="3">
    <source>
        <dbReference type="EMBL" id="WOH01847.1"/>
    </source>
</evidence>